<organism evidence="2 3">
    <name type="scientific">Austropuccinia psidii MF-1</name>
    <dbReference type="NCBI Taxonomy" id="1389203"/>
    <lineage>
        <taxon>Eukaryota</taxon>
        <taxon>Fungi</taxon>
        <taxon>Dikarya</taxon>
        <taxon>Basidiomycota</taxon>
        <taxon>Pucciniomycotina</taxon>
        <taxon>Pucciniomycetes</taxon>
        <taxon>Pucciniales</taxon>
        <taxon>Sphaerophragmiaceae</taxon>
        <taxon>Austropuccinia</taxon>
    </lineage>
</organism>
<evidence type="ECO:0000313" key="3">
    <source>
        <dbReference type="Proteomes" id="UP000765509"/>
    </source>
</evidence>
<name>A0A9Q3HSE1_9BASI</name>
<gene>
    <name evidence="2" type="ORF">O181_052155</name>
</gene>
<feature type="compositionally biased region" description="Polar residues" evidence="1">
    <location>
        <begin position="37"/>
        <end position="47"/>
    </location>
</feature>
<keyword evidence="3" id="KW-1185">Reference proteome</keyword>
<evidence type="ECO:0000256" key="1">
    <source>
        <dbReference type="SAM" id="MobiDB-lite"/>
    </source>
</evidence>
<comment type="caution">
    <text evidence="2">The sequence shown here is derived from an EMBL/GenBank/DDBJ whole genome shotgun (WGS) entry which is preliminary data.</text>
</comment>
<proteinExistence type="predicted"/>
<protein>
    <submittedName>
        <fullName evidence="2">Uncharacterized protein</fullName>
    </submittedName>
</protein>
<evidence type="ECO:0000313" key="2">
    <source>
        <dbReference type="EMBL" id="MBW0512440.1"/>
    </source>
</evidence>
<dbReference type="Proteomes" id="UP000765509">
    <property type="component" value="Unassembled WGS sequence"/>
</dbReference>
<dbReference type="AlphaFoldDB" id="A0A9Q3HSE1"/>
<feature type="region of interest" description="Disordered" evidence="1">
    <location>
        <begin position="1"/>
        <end position="54"/>
    </location>
</feature>
<sequence>MVHSPVEKSRLPPHHTSNDYSSITHINHGASHESPPASRNSNYQVPCSSMRPMTMHHNLSNQKAMYNDPQRHATLVALSPSFENRHDWPTSSVTVSPTVEQMRNETICPTGIN</sequence>
<accession>A0A9Q3HSE1</accession>
<feature type="compositionally biased region" description="Basic and acidic residues" evidence="1">
    <location>
        <begin position="1"/>
        <end position="10"/>
    </location>
</feature>
<reference evidence="2" key="1">
    <citation type="submission" date="2021-03" db="EMBL/GenBank/DDBJ databases">
        <title>Draft genome sequence of rust myrtle Austropuccinia psidii MF-1, a brazilian biotype.</title>
        <authorList>
            <person name="Quecine M.C."/>
            <person name="Pachon D.M.R."/>
            <person name="Bonatelli M.L."/>
            <person name="Correr F.H."/>
            <person name="Franceschini L.M."/>
            <person name="Leite T.F."/>
            <person name="Margarido G.R.A."/>
            <person name="Almeida C.A."/>
            <person name="Ferrarezi J.A."/>
            <person name="Labate C.A."/>
        </authorList>
    </citation>
    <scope>NUCLEOTIDE SEQUENCE</scope>
    <source>
        <strain evidence="2">MF-1</strain>
    </source>
</reference>
<dbReference type="EMBL" id="AVOT02022799">
    <property type="protein sequence ID" value="MBW0512440.1"/>
    <property type="molecule type" value="Genomic_DNA"/>
</dbReference>